<dbReference type="SUPFAM" id="SSF54427">
    <property type="entry name" value="NTF2-like"/>
    <property type="match status" value="1"/>
</dbReference>
<feature type="signal peptide" evidence="2">
    <location>
        <begin position="1"/>
        <end position="25"/>
    </location>
</feature>
<organism evidence="4 5">
    <name type="scientific">Luteolibacter flavescens</name>
    <dbReference type="NCBI Taxonomy" id="1859460"/>
    <lineage>
        <taxon>Bacteria</taxon>
        <taxon>Pseudomonadati</taxon>
        <taxon>Verrucomicrobiota</taxon>
        <taxon>Verrucomicrobiia</taxon>
        <taxon>Verrucomicrobiales</taxon>
        <taxon>Verrucomicrobiaceae</taxon>
        <taxon>Luteolibacter</taxon>
    </lineage>
</organism>
<gene>
    <name evidence="4" type="ORF">OKA04_03825</name>
</gene>
<feature type="chain" id="PRO_5047254898" evidence="2">
    <location>
        <begin position="26"/>
        <end position="331"/>
    </location>
</feature>
<feature type="region of interest" description="Disordered" evidence="1">
    <location>
        <begin position="310"/>
        <end position="331"/>
    </location>
</feature>
<protein>
    <submittedName>
        <fullName evidence="4">SgcJ/EcaC family oxidoreductase</fullName>
    </submittedName>
</protein>
<dbReference type="Gene3D" id="3.10.450.50">
    <property type="match status" value="1"/>
</dbReference>
<name>A0ABT3FJX1_9BACT</name>
<dbReference type="EMBL" id="JAPDDS010000002">
    <property type="protein sequence ID" value="MCW1883842.1"/>
    <property type="molecule type" value="Genomic_DNA"/>
</dbReference>
<keyword evidence="5" id="KW-1185">Reference proteome</keyword>
<comment type="caution">
    <text evidence="4">The sequence shown here is derived from an EMBL/GenBank/DDBJ whole genome shotgun (WGS) entry which is preliminary data.</text>
</comment>
<keyword evidence="2" id="KW-0732">Signal</keyword>
<dbReference type="Proteomes" id="UP001207930">
    <property type="component" value="Unassembled WGS sequence"/>
</dbReference>
<dbReference type="InterPro" id="IPR011944">
    <property type="entry name" value="Steroid_delta5-4_isomerase"/>
</dbReference>
<dbReference type="RefSeq" id="WP_264499804.1">
    <property type="nucleotide sequence ID" value="NZ_JAPDDS010000002.1"/>
</dbReference>
<evidence type="ECO:0000256" key="1">
    <source>
        <dbReference type="SAM" id="MobiDB-lite"/>
    </source>
</evidence>
<dbReference type="Pfam" id="PF14534">
    <property type="entry name" value="DUF4440"/>
    <property type="match status" value="1"/>
</dbReference>
<evidence type="ECO:0000259" key="3">
    <source>
        <dbReference type="Pfam" id="PF14534"/>
    </source>
</evidence>
<sequence length="331" mass="35376">MKIRTYLRRPLLAAIFAALPGLAIAQDPAPPTGPAAGEQSPDDADVESLGKAAERFVAAFNAKDAATIAGLFLPEGEMIARDGETYRGREAIEARYREIFEKDDDVPQVALEASAVHLIAPGVAIEEGTVHFTTSESEPVKSIRYSATQVKQADGTWLIASTRDHLEVTPPSERLKPLGGLVGEWTYESGEGVRTDLAMDLDASGNFLLGEAVASDADGGVQNTTIRIGWNPATSSVFWWTFDSDGGNASGQWTRSGEGWLIRTSGVTADAETSAATQRLSFDGEDTLVWTSTDRVLDGETQPDVEIRFVRRAPDPDAGPVADTPEAPEGE</sequence>
<accession>A0ABT3FJX1</accession>
<dbReference type="InterPro" id="IPR032710">
    <property type="entry name" value="NTF2-like_dom_sf"/>
</dbReference>
<reference evidence="4 5" key="1">
    <citation type="submission" date="2022-10" db="EMBL/GenBank/DDBJ databases">
        <title>Luteolibacter flavescens strain MCCC 1K03193, whole genome shotgun sequencing project.</title>
        <authorList>
            <person name="Zhao G."/>
            <person name="Shen L."/>
        </authorList>
    </citation>
    <scope>NUCLEOTIDE SEQUENCE [LARGE SCALE GENOMIC DNA]</scope>
    <source>
        <strain evidence="4 5">MCCC 1K03193</strain>
    </source>
</reference>
<feature type="domain" description="DUF4440" evidence="3">
    <location>
        <begin position="52"/>
        <end position="159"/>
    </location>
</feature>
<proteinExistence type="predicted"/>
<evidence type="ECO:0000313" key="4">
    <source>
        <dbReference type="EMBL" id="MCW1883842.1"/>
    </source>
</evidence>
<evidence type="ECO:0000256" key="2">
    <source>
        <dbReference type="SAM" id="SignalP"/>
    </source>
</evidence>
<dbReference type="InterPro" id="IPR027843">
    <property type="entry name" value="DUF4440"/>
</dbReference>
<evidence type="ECO:0000313" key="5">
    <source>
        <dbReference type="Proteomes" id="UP001207930"/>
    </source>
</evidence>
<dbReference type="NCBIfam" id="TIGR02246">
    <property type="entry name" value="SgcJ/EcaC family oxidoreductase"/>
    <property type="match status" value="1"/>
</dbReference>